<dbReference type="AlphaFoldDB" id="A0A2U2X3G5"/>
<keyword evidence="1" id="KW-0732">Signal</keyword>
<evidence type="ECO:0000313" key="2">
    <source>
        <dbReference type="EMBL" id="PWH82322.1"/>
    </source>
</evidence>
<proteinExistence type="predicted"/>
<evidence type="ECO:0000313" key="3">
    <source>
        <dbReference type="Proteomes" id="UP000245375"/>
    </source>
</evidence>
<gene>
    <name evidence="2" type="ORF">DIS18_08675</name>
</gene>
<organism evidence="2 3">
    <name type="scientific">Algibacter marinivivus</name>
    <dbReference type="NCBI Taxonomy" id="2100723"/>
    <lineage>
        <taxon>Bacteria</taxon>
        <taxon>Pseudomonadati</taxon>
        <taxon>Bacteroidota</taxon>
        <taxon>Flavobacteriia</taxon>
        <taxon>Flavobacteriales</taxon>
        <taxon>Flavobacteriaceae</taxon>
        <taxon>Algibacter</taxon>
    </lineage>
</organism>
<dbReference type="OrthoDB" id="1448121at2"/>
<comment type="caution">
    <text evidence="2">The sequence shown here is derived from an EMBL/GenBank/DDBJ whole genome shotgun (WGS) entry which is preliminary data.</text>
</comment>
<accession>A0A2U2X3G5</accession>
<reference evidence="2" key="1">
    <citation type="submission" date="2018-05" db="EMBL/GenBank/DDBJ databases">
        <title>Algibacter marinivivus sp. nov., isolated from sample around a algae.</title>
        <authorList>
            <person name="Zhong X."/>
        </authorList>
    </citation>
    <scope>NUCLEOTIDE SEQUENCE [LARGE SCALE GENOMIC DNA]</scope>
    <source>
        <strain evidence="2">ZY111</strain>
    </source>
</reference>
<dbReference type="InterPro" id="IPR025347">
    <property type="entry name" value="DUF4251"/>
</dbReference>
<dbReference type="Gene3D" id="2.40.128.410">
    <property type="match status" value="1"/>
</dbReference>
<protein>
    <recommendedName>
        <fullName evidence="4">DUF4251 domain-containing protein</fullName>
    </recommendedName>
</protein>
<reference evidence="2" key="2">
    <citation type="submission" date="2018-05" db="EMBL/GenBank/DDBJ databases">
        <authorList>
            <person name="Lanie J.A."/>
            <person name="Ng W.-L."/>
            <person name="Kazmierczak K.M."/>
            <person name="Andrzejewski T.M."/>
            <person name="Davidsen T.M."/>
            <person name="Wayne K.J."/>
            <person name="Tettelin H."/>
            <person name="Glass J.I."/>
            <person name="Rusch D."/>
            <person name="Podicherti R."/>
            <person name="Tsui H.-C.T."/>
            <person name="Winkler M.E."/>
        </authorList>
    </citation>
    <scope>NUCLEOTIDE SEQUENCE [LARGE SCALE GENOMIC DNA]</scope>
    <source>
        <strain evidence="2">ZY111</strain>
    </source>
</reference>
<feature type="chain" id="PRO_5015582058" description="DUF4251 domain-containing protein" evidence="1">
    <location>
        <begin position="28"/>
        <end position="183"/>
    </location>
</feature>
<evidence type="ECO:0000256" key="1">
    <source>
        <dbReference type="SAM" id="SignalP"/>
    </source>
</evidence>
<sequence length="183" mass="20409">MFCFLKTFCLYLIICILSLVSCKSSKATDAQINALKNLVESKNYTIESNWAYPQVTNAVQQVLNSGLLQPGNSANAINLIGNSNFLAISSDSINSYLPYFGERQMNIGYGGQDSGIVLKTMMEDYSETKGKHDSHIIRFSARNKSETFNIIIQLFPSLKSEIRVNSSSRFPISYIGQVEPIKK</sequence>
<dbReference type="Proteomes" id="UP000245375">
    <property type="component" value="Unassembled WGS sequence"/>
</dbReference>
<keyword evidence="3" id="KW-1185">Reference proteome</keyword>
<dbReference type="PROSITE" id="PS51257">
    <property type="entry name" value="PROKAR_LIPOPROTEIN"/>
    <property type="match status" value="1"/>
</dbReference>
<evidence type="ECO:0008006" key="4">
    <source>
        <dbReference type="Google" id="ProtNLM"/>
    </source>
</evidence>
<dbReference type="Pfam" id="PF14059">
    <property type="entry name" value="DUF4251"/>
    <property type="match status" value="1"/>
</dbReference>
<name>A0A2U2X3G5_9FLAO</name>
<dbReference type="EMBL" id="QFRI01000002">
    <property type="protein sequence ID" value="PWH82322.1"/>
    <property type="molecule type" value="Genomic_DNA"/>
</dbReference>
<feature type="signal peptide" evidence="1">
    <location>
        <begin position="1"/>
        <end position="27"/>
    </location>
</feature>